<sequence>KTKGGKRKWKKEIERYRIRLKGEYGRKMQTITGDKKYMEEKEEIGKDRKVQNKTEEDGRTWKKNADDKGGNRQKTTKENRRYDLGKADDRIKRQETKRERKKDGRKEGEWKVNEICRRHRKRNTAERNRGIKREKTSKGQKNMKEIDNIRQRKTRRKMGERNR</sequence>
<name>A0A0L8GJX0_OCTBM</name>
<dbReference type="AlphaFoldDB" id="A0A0L8GJX0"/>
<organism evidence="2">
    <name type="scientific">Octopus bimaculoides</name>
    <name type="common">California two-spotted octopus</name>
    <dbReference type="NCBI Taxonomy" id="37653"/>
    <lineage>
        <taxon>Eukaryota</taxon>
        <taxon>Metazoa</taxon>
        <taxon>Spiralia</taxon>
        <taxon>Lophotrochozoa</taxon>
        <taxon>Mollusca</taxon>
        <taxon>Cephalopoda</taxon>
        <taxon>Coleoidea</taxon>
        <taxon>Octopodiformes</taxon>
        <taxon>Octopoda</taxon>
        <taxon>Incirrata</taxon>
        <taxon>Octopodidae</taxon>
        <taxon>Octopus</taxon>
    </lineage>
</organism>
<feature type="compositionally biased region" description="Basic and acidic residues" evidence="1">
    <location>
        <begin position="33"/>
        <end position="116"/>
    </location>
</feature>
<dbReference type="EMBL" id="KQ421542">
    <property type="protein sequence ID" value="KOF77149.1"/>
    <property type="molecule type" value="Genomic_DNA"/>
</dbReference>
<feature type="non-terminal residue" evidence="2">
    <location>
        <position position="1"/>
    </location>
</feature>
<feature type="region of interest" description="Disordered" evidence="1">
    <location>
        <begin position="27"/>
        <end position="163"/>
    </location>
</feature>
<protein>
    <submittedName>
        <fullName evidence="2">Uncharacterized protein</fullName>
    </submittedName>
</protein>
<evidence type="ECO:0000256" key="1">
    <source>
        <dbReference type="SAM" id="MobiDB-lite"/>
    </source>
</evidence>
<proteinExistence type="predicted"/>
<evidence type="ECO:0000313" key="2">
    <source>
        <dbReference type="EMBL" id="KOF77149.1"/>
    </source>
</evidence>
<reference evidence="2" key="1">
    <citation type="submission" date="2015-07" db="EMBL/GenBank/DDBJ databases">
        <title>MeaNS - Measles Nucleotide Surveillance Program.</title>
        <authorList>
            <person name="Tran T."/>
            <person name="Druce J."/>
        </authorList>
    </citation>
    <scope>NUCLEOTIDE SEQUENCE</scope>
    <source>
        <strain evidence="2">UCB-OBI-ISO-001</strain>
        <tissue evidence="2">Gonad</tissue>
    </source>
</reference>
<gene>
    <name evidence="2" type="ORF">OCBIM_22032441mg</name>
</gene>
<accession>A0A0L8GJX0</accession>
<feature type="compositionally biased region" description="Basic and acidic residues" evidence="1">
    <location>
        <begin position="123"/>
        <end position="150"/>
    </location>
</feature>